<evidence type="ECO:0000256" key="1">
    <source>
        <dbReference type="ARBA" id="ARBA00001966"/>
    </source>
</evidence>
<dbReference type="SFLD" id="SFLDG01123">
    <property type="entry name" value="methyltransferase_(Class_B)"/>
    <property type="match status" value="1"/>
</dbReference>
<dbReference type="InterPro" id="IPR006638">
    <property type="entry name" value="Elp3/MiaA/NifB-like_rSAM"/>
</dbReference>
<dbReference type="Gene3D" id="3.80.30.20">
    <property type="entry name" value="tm_1862 like domain"/>
    <property type="match status" value="1"/>
</dbReference>
<dbReference type="SMART" id="SM00729">
    <property type="entry name" value="Elp3"/>
    <property type="match status" value="1"/>
</dbReference>
<dbReference type="AlphaFoldDB" id="A0A1V6M3I1"/>
<keyword evidence="4" id="KW-0408">Iron</keyword>
<evidence type="ECO:0000313" key="8">
    <source>
        <dbReference type="Proteomes" id="UP000242219"/>
    </source>
</evidence>
<evidence type="ECO:0000256" key="3">
    <source>
        <dbReference type="ARBA" id="ARBA00022723"/>
    </source>
</evidence>
<dbReference type="Proteomes" id="UP000242219">
    <property type="component" value="Unassembled WGS sequence"/>
</dbReference>
<keyword evidence="2" id="KW-0949">S-adenosyl-L-methionine</keyword>
<dbReference type="InterPro" id="IPR023404">
    <property type="entry name" value="rSAM_horseshoe"/>
</dbReference>
<dbReference type="SFLD" id="SFLDF00303">
    <property type="entry name" value="hopanoid_C2-methyltransferase"/>
    <property type="match status" value="1"/>
</dbReference>
<evidence type="ECO:0000256" key="2">
    <source>
        <dbReference type="ARBA" id="ARBA00022691"/>
    </source>
</evidence>
<dbReference type="SUPFAM" id="SSF102114">
    <property type="entry name" value="Radical SAM enzymes"/>
    <property type="match status" value="1"/>
</dbReference>
<evidence type="ECO:0000256" key="5">
    <source>
        <dbReference type="ARBA" id="ARBA00023014"/>
    </source>
</evidence>
<comment type="caution">
    <text evidence="7">The sequence shown here is derived from an EMBL/GenBank/DDBJ whole genome shotgun (WGS) entry which is preliminary data.</text>
</comment>
<dbReference type="InterPro" id="IPR034530">
    <property type="entry name" value="HpnP-like"/>
</dbReference>
<accession>A0A1V6M3I1</accession>
<sequence>MNVLLIYPEFPDTFWSFKHALKFVRKKASFPPLGLLTVAAMLPAEWSKRLVDVNVARLTDENLAWADYVFISSMVVQRTSAQHIIARCKKAGVKVIAGGPLFTSEHEQFKDVDHFVLNEAELTLPPFLEDLSNNCAKRVYSTSCFADIRETPAPLWELANLKQYASMSIQYSRGCPYHCEFCNVTALFGRSPRTKTTEQVIAEVDSFYRLGWRGPVFFVDDNLIGNKKRLKDELLPALIKWQSEHVPIPFNAEVSINLSDDEPLMQMMSEAGFDTVFVGIETPDADGLAECNKKQNKNRNLVEDVRRIQRAGLQVQAGFIVGFDSDTPSIFQRQIDFIQKSGIVSAMIGLLQAPAGTKLYERLKQEGRLLGQMSGDNVDGTTNIIPTMDADILRDGYKRILRHIYSPESYYQRIKTFFREYKAPKIKVRFTFNHILALFRAIYHLGIVGNGRTQFWKLLLWTSFHRRELLPLSVTLAVYGYHFRKVSKLHVL</sequence>
<dbReference type="InterPro" id="IPR058240">
    <property type="entry name" value="rSAM_sf"/>
</dbReference>
<dbReference type="GO" id="GO:0005829">
    <property type="term" value="C:cytosol"/>
    <property type="evidence" value="ECO:0007669"/>
    <property type="project" value="TreeGrafter"/>
</dbReference>
<dbReference type="PANTHER" id="PTHR43409">
    <property type="entry name" value="ANAEROBIC MAGNESIUM-PROTOPORPHYRIN IX MONOMETHYL ESTER CYCLASE-RELATED"/>
    <property type="match status" value="1"/>
</dbReference>
<dbReference type="SFLD" id="SFLDS00029">
    <property type="entry name" value="Radical_SAM"/>
    <property type="match status" value="1"/>
</dbReference>
<feature type="domain" description="Radical SAM core" evidence="6">
    <location>
        <begin position="159"/>
        <end position="391"/>
    </location>
</feature>
<dbReference type="InterPro" id="IPR034466">
    <property type="entry name" value="Methyltransferase_Class_B"/>
</dbReference>
<evidence type="ECO:0000259" key="6">
    <source>
        <dbReference type="PROSITE" id="PS51918"/>
    </source>
</evidence>
<keyword evidence="5" id="KW-0411">Iron-sulfur</keyword>
<dbReference type="GO" id="GO:0031419">
    <property type="term" value="F:cobalamin binding"/>
    <property type="evidence" value="ECO:0007669"/>
    <property type="project" value="InterPro"/>
</dbReference>
<dbReference type="SFLD" id="SFLDG01082">
    <property type="entry name" value="B12-binding_domain_containing"/>
    <property type="match status" value="1"/>
</dbReference>
<dbReference type="InterPro" id="IPR007197">
    <property type="entry name" value="rSAM"/>
</dbReference>
<proteinExistence type="predicted"/>
<dbReference type="EMBL" id="MJUW02000017">
    <property type="protein sequence ID" value="OQD46974.1"/>
    <property type="molecule type" value="Genomic_DNA"/>
</dbReference>
<keyword evidence="8" id="KW-1185">Reference proteome</keyword>
<dbReference type="Pfam" id="PF04055">
    <property type="entry name" value="Radical_SAM"/>
    <property type="match status" value="1"/>
</dbReference>
<evidence type="ECO:0000256" key="4">
    <source>
        <dbReference type="ARBA" id="ARBA00023004"/>
    </source>
</evidence>
<dbReference type="RefSeq" id="WP_070065938.1">
    <property type="nucleotide sequence ID" value="NZ_MJUW02000017.1"/>
</dbReference>
<reference evidence="7 8" key="1">
    <citation type="journal article" date="2016" name="Genome Announc.">
        <title>Draft Genome Sequence of the Anaerobic Ammonium-Oxidizing Bacterium 'Candidatus Brocadia sp. 40'.</title>
        <authorList>
            <person name="Ali M."/>
            <person name="Haroon M.F."/>
            <person name="Narita Y."/>
            <person name="Zhang L."/>
            <person name="Rangel Shaw D."/>
            <person name="Okabe S."/>
            <person name="Saikaly P.E."/>
        </authorList>
    </citation>
    <scope>NUCLEOTIDE SEQUENCE [LARGE SCALE GENOMIC DNA]</scope>
    <source>
        <strain evidence="7 8">40</strain>
    </source>
</reference>
<dbReference type="GO" id="GO:0003824">
    <property type="term" value="F:catalytic activity"/>
    <property type="evidence" value="ECO:0007669"/>
    <property type="project" value="InterPro"/>
</dbReference>
<dbReference type="PROSITE" id="PS51918">
    <property type="entry name" value="RADICAL_SAM"/>
    <property type="match status" value="1"/>
</dbReference>
<dbReference type="InterPro" id="IPR025274">
    <property type="entry name" value="DUF4070"/>
</dbReference>
<dbReference type="InterPro" id="IPR006158">
    <property type="entry name" value="Cobalamin-bd"/>
</dbReference>
<protein>
    <submittedName>
        <fullName evidence="7">B12-binding domain-containing radical SAM protein</fullName>
    </submittedName>
</protein>
<evidence type="ECO:0000313" key="7">
    <source>
        <dbReference type="EMBL" id="OQD46974.1"/>
    </source>
</evidence>
<dbReference type="Pfam" id="PF13282">
    <property type="entry name" value="DUF4070"/>
    <property type="match status" value="1"/>
</dbReference>
<dbReference type="PANTHER" id="PTHR43409:SF3">
    <property type="entry name" value="HYPOTHETICAL METHYLTRANSFERASE"/>
    <property type="match status" value="1"/>
</dbReference>
<dbReference type="GO" id="GO:0046872">
    <property type="term" value="F:metal ion binding"/>
    <property type="evidence" value="ECO:0007669"/>
    <property type="project" value="UniProtKB-KW"/>
</dbReference>
<keyword evidence="3" id="KW-0479">Metal-binding</keyword>
<gene>
    <name evidence="7" type="ORF">BIY37_00660</name>
</gene>
<dbReference type="GO" id="GO:0051536">
    <property type="term" value="F:iron-sulfur cluster binding"/>
    <property type="evidence" value="ECO:0007669"/>
    <property type="project" value="UniProtKB-KW"/>
</dbReference>
<dbReference type="InterPro" id="IPR051198">
    <property type="entry name" value="BchE-like"/>
</dbReference>
<dbReference type="Pfam" id="PF02310">
    <property type="entry name" value="B12-binding"/>
    <property type="match status" value="1"/>
</dbReference>
<dbReference type="Gene3D" id="3.40.50.280">
    <property type="entry name" value="Cobalamin-binding domain"/>
    <property type="match status" value="1"/>
</dbReference>
<comment type="cofactor">
    <cofactor evidence="1">
        <name>[4Fe-4S] cluster</name>
        <dbReference type="ChEBI" id="CHEBI:49883"/>
    </cofactor>
</comment>
<name>A0A1V6M3I1_9BACT</name>
<organism evidence="7 8">
    <name type="scientific">Candidatus Brocadia sapporoensis</name>
    <dbReference type="NCBI Taxonomy" id="392547"/>
    <lineage>
        <taxon>Bacteria</taxon>
        <taxon>Pseudomonadati</taxon>
        <taxon>Planctomycetota</taxon>
        <taxon>Candidatus Brocadiia</taxon>
        <taxon>Candidatus Brocadiales</taxon>
        <taxon>Candidatus Brocadiaceae</taxon>
        <taxon>Candidatus Brocadia</taxon>
    </lineage>
</organism>